<evidence type="ECO:0000313" key="2">
    <source>
        <dbReference type="Proteomes" id="UP000249748"/>
    </source>
</evidence>
<protein>
    <submittedName>
        <fullName evidence="1">Uncharacterized protein</fullName>
    </submittedName>
</protein>
<reference evidence="1" key="1">
    <citation type="submission" date="2018-02" db="EMBL/GenBank/DDBJ databases">
        <title>The genomes of Aspergillus section Nigri reveals drivers in fungal speciation.</title>
        <authorList>
            <consortium name="DOE Joint Genome Institute"/>
            <person name="Vesth T.C."/>
            <person name="Nybo J."/>
            <person name="Theobald S."/>
            <person name="Brandl J."/>
            <person name="Frisvad J.C."/>
            <person name="Nielsen K.F."/>
            <person name="Lyhne E.K."/>
            <person name="Kogle M.E."/>
            <person name="Kuo A."/>
            <person name="Riley R."/>
            <person name="Clum A."/>
            <person name="Nolan M."/>
            <person name="Lipzen A."/>
            <person name="Salamov A."/>
            <person name="Henrissat B."/>
            <person name="Wiebenga A."/>
            <person name="De vries R.P."/>
            <person name="Grigoriev I.V."/>
            <person name="Mortensen U.H."/>
            <person name="Andersen M.R."/>
            <person name="Baker S.E."/>
        </authorList>
    </citation>
    <scope>NUCLEOTIDE SEQUENCE</scope>
    <source>
        <strain evidence="1">CBS 115574</strain>
    </source>
</reference>
<accession>A0ACD1IWQ5</accession>
<dbReference type="Proteomes" id="UP000249748">
    <property type="component" value="Unassembled WGS sequence"/>
</dbReference>
<keyword evidence="2" id="KW-1185">Reference proteome</keyword>
<gene>
    <name evidence="1" type="ORF">BO79DRAFT_185502</name>
</gene>
<evidence type="ECO:0000313" key="1">
    <source>
        <dbReference type="EMBL" id="RAK94702.1"/>
    </source>
</evidence>
<proteinExistence type="predicted"/>
<sequence>MVWVVTRFNGWRVDDRRKDVPCPGSARPIAVIGDSLEPRGSHSETDYHGPHSYSPDQQKRASGYHFPLLLDGAPPDSLSRRWKAAKSKPRKPDECPSPDFRMVAKPAC</sequence>
<dbReference type="EMBL" id="KZ824535">
    <property type="protein sequence ID" value="RAK94702.1"/>
    <property type="molecule type" value="Genomic_DNA"/>
</dbReference>
<name>A0ACD1IWQ5_9EURO</name>
<organism evidence="1 2">
    <name type="scientific">Aspergillus costaricaensis CBS 115574</name>
    <dbReference type="NCBI Taxonomy" id="1448317"/>
    <lineage>
        <taxon>Eukaryota</taxon>
        <taxon>Fungi</taxon>
        <taxon>Dikarya</taxon>
        <taxon>Ascomycota</taxon>
        <taxon>Pezizomycotina</taxon>
        <taxon>Eurotiomycetes</taxon>
        <taxon>Eurotiomycetidae</taxon>
        <taxon>Eurotiales</taxon>
        <taxon>Aspergillaceae</taxon>
        <taxon>Aspergillus</taxon>
        <taxon>Aspergillus subgen. Circumdati</taxon>
    </lineage>
</organism>